<dbReference type="GO" id="GO:0042834">
    <property type="term" value="F:peptidoglycan binding"/>
    <property type="evidence" value="ECO:0007669"/>
    <property type="project" value="InterPro"/>
</dbReference>
<feature type="domain" description="SPOR" evidence="2">
    <location>
        <begin position="140"/>
        <end position="213"/>
    </location>
</feature>
<dbReference type="Proteomes" id="UP000036902">
    <property type="component" value="Chromosome"/>
</dbReference>
<dbReference type="STRING" id="1134435.AC731_017475"/>
<dbReference type="Gene3D" id="3.30.70.1070">
    <property type="entry name" value="Sporulation related repeat"/>
    <property type="match status" value="1"/>
</dbReference>
<dbReference type="GO" id="GO:0030428">
    <property type="term" value="C:cell septum"/>
    <property type="evidence" value="ECO:0007669"/>
    <property type="project" value="TreeGrafter"/>
</dbReference>
<organism evidence="3 4">
    <name type="scientific">Thauera humireducens</name>
    <dbReference type="NCBI Taxonomy" id="1134435"/>
    <lineage>
        <taxon>Bacteria</taxon>
        <taxon>Pseudomonadati</taxon>
        <taxon>Pseudomonadota</taxon>
        <taxon>Betaproteobacteria</taxon>
        <taxon>Rhodocyclales</taxon>
        <taxon>Zoogloeaceae</taxon>
        <taxon>Thauera</taxon>
    </lineage>
</organism>
<keyword evidence="1" id="KW-0812">Transmembrane</keyword>
<dbReference type="EMBL" id="CP014646">
    <property type="protein sequence ID" value="AMO38577.1"/>
    <property type="molecule type" value="Genomic_DNA"/>
</dbReference>
<evidence type="ECO:0000313" key="4">
    <source>
        <dbReference type="Proteomes" id="UP000036902"/>
    </source>
</evidence>
<keyword evidence="4" id="KW-1185">Reference proteome</keyword>
<proteinExistence type="predicted"/>
<dbReference type="GO" id="GO:0032153">
    <property type="term" value="C:cell division site"/>
    <property type="evidence" value="ECO:0007669"/>
    <property type="project" value="TreeGrafter"/>
</dbReference>
<dbReference type="RefSeq" id="WP_048708066.1">
    <property type="nucleotide sequence ID" value="NZ_CP014646.1"/>
</dbReference>
<gene>
    <name evidence="3" type="ORF">AC731_017475</name>
</gene>
<dbReference type="Pfam" id="PF05036">
    <property type="entry name" value="SPOR"/>
    <property type="match status" value="1"/>
</dbReference>
<dbReference type="PANTHER" id="PTHR38687:SF1">
    <property type="entry name" value="CELL DIVISION PROTEIN DEDD"/>
    <property type="match status" value="1"/>
</dbReference>
<dbReference type="SUPFAM" id="SSF110997">
    <property type="entry name" value="Sporulation related repeat"/>
    <property type="match status" value="1"/>
</dbReference>
<evidence type="ECO:0000259" key="2">
    <source>
        <dbReference type="PROSITE" id="PS51724"/>
    </source>
</evidence>
<dbReference type="InterPro" id="IPR036680">
    <property type="entry name" value="SPOR-like_sf"/>
</dbReference>
<sequence length="215" mass="21583">MNATSDPQLGQRNRALKRAGLALAAAGLLLVVALMLEQQGTVPERAVAGDGQIGVPPAAPVIAIRTPEAPVQPEPGATRDAQGALPAPADAVTPVARAAPLPTPVSGAAPVQPVTPAADAAPEVQAAPIAPPSALPVIPPAPADGFRIQLGVFGDPANALTLQRELTAKGLPATIQSRVVLGPFTDRAAAEKAQAALRKAGHEAGMLLPPVRKKP</sequence>
<feature type="transmembrane region" description="Helical" evidence="1">
    <location>
        <begin position="19"/>
        <end position="36"/>
    </location>
</feature>
<keyword evidence="1" id="KW-0472">Membrane</keyword>
<evidence type="ECO:0000313" key="3">
    <source>
        <dbReference type="EMBL" id="AMO38577.1"/>
    </source>
</evidence>
<dbReference type="PANTHER" id="PTHR38687">
    <property type="entry name" value="CELL DIVISION PROTEIN DEDD-RELATED"/>
    <property type="match status" value="1"/>
</dbReference>
<dbReference type="GO" id="GO:0032506">
    <property type="term" value="P:cytokinetic process"/>
    <property type="evidence" value="ECO:0007669"/>
    <property type="project" value="TreeGrafter"/>
</dbReference>
<keyword evidence="1" id="KW-1133">Transmembrane helix</keyword>
<dbReference type="KEGG" id="thu:AC731_017475"/>
<reference evidence="4" key="1">
    <citation type="submission" date="2016-03" db="EMBL/GenBank/DDBJ databases">
        <authorList>
            <person name="Ma C."/>
            <person name="Zhou S."/>
            <person name="Yang G."/>
        </authorList>
    </citation>
    <scope>NUCLEOTIDE SEQUENCE [LARGE SCALE GENOMIC DNA]</scope>
    <source>
        <strain evidence="4">SgZ-1</strain>
    </source>
</reference>
<dbReference type="AlphaFoldDB" id="A0A127K9E9"/>
<name>A0A127K9E9_9RHOO</name>
<protein>
    <recommendedName>
        <fullName evidence="2">SPOR domain-containing protein</fullName>
    </recommendedName>
</protein>
<accession>A0A127K9E9</accession>
<dbReference type="InterPro" id="IPR007730">
    <property type="entry name" value="SPOR-like_dom"/>
</dbReference>
<dbReference type="InterPro" id="IPR052521">
    <property type="entry name" value="Cell_div_SPOR-domain"/>
</dbReference>
<evidence type="ECO:0000256" key="1">
    <source>
        <dbReference type="SAM" id="Phobius"/>
    </source>
</evidence>
<dbReference type="PROSITE" id="PS51724">
    <property type="entry name" value="SPOR"/>
    <property type="match status" value="1"/>
</dbReference>